<evidence type="ECO:0000313" key="2">
    <source>
        <dbReference type="EnsemblMetazoa" id="AFAF018817-PA"/>
    </source>
</evidence>
<reference evidence="3" key="1">
    <citation type="submission" date="2014-01" db="EMBL/GenBank/DDBJ databases">
        <title>The Genome Sequence of Anopheles farauti FAR1 (V2).</title>
        <authorList>
            <consortium name="The Broad Institute Genomics Platform"/>
            <person name="Neafsey D.E."/>
            <person name="Besansky N."/>
            <person name="Howell P."/>
            <person name="Walton C."/>
            <person name="Young S.K."/>
            <person name="Zeng Q."/>
            <person name="Gargeya S."/>
            <person name="Fitzgerald M."/>
            <person name="Haas B."/>
            <person name="Abouelleil A."/>
            <person name="Allen A.W."/>
            <person name="Alvarado L."/>
            <person name="Arachchi H.M."/>
            <person name="Berlin A.M."/>
            <person name="Chapman S.B."/>
            <person name="Gainer-Dewar J."/>
            <person name="Goldberg J."/>
            <person name="Griggs A."/>
            <person name="Gujja S."/>
            <person name="Hansen M."/>
            <person name="Howarth C."/>
            <person name="Imamovic A."/>
            <person name="Ireland A."/>
            <person name="Larimer J."/>
            <person name="McCowan C."/>
            <person name="Murphy C."/>
            <person name="Pearson M."/>
            <person name="Poon T.W."/>
            <person name="Priest M."/>
            <person name="Roberts A."/>
            <person name="Saif S."/>
            <person name="Shea T."/>
            <person name="Sisk P."/>
            <person name="Sykes S."/>
            <person name="Wortman J."/>
            <person name="Nusbaum C."/>
            <person name="Birren B."/>
        </authorList>
    </citation>
    <scope>NUCLEOTIDE SEQUENCE [LARGE SCALE GENOMIC DNA]</scope>
    <source>
        <strain evidence="3">FAR1</strain>
    </source>
</reference>
<reference evidence="2" key="2">
    <citation type="submission" date="2020-05" db="UniProtKB">
        <authorList>
            <consortium name="EnsemblMetazoa"/>
        </authorList>
    </citation>
    <scope>IDENTIFICATION</scope>
    <source>
        <strain evidence="2">FAR1</strain>
    </source>
</reference>
<name>A0A182QXG5_9DIPT</name>
<dbReference type="EMBL" id="AXCN02000763">
    <property type="status" value="NOT_ANNOTATED_CDS"/>
    <property type="molecule type" value="Genomic_DNA"/>
</dbReference>
<sequence length="148" mass="15213">MTGVAGVGGVSVGTSGFGVCPSLVGSGGGVRIVVSPPDGGCVVVVVSPSGQSSSWDEVPSRNCRRPVKPTSARTPPASTHSVGGPAVSRGAPLHASSLQMEQYSILTPRCSFALPYAIWHGSVLPPSSWQPRYVIVSPFSTKRKGKDR</sequence>
<proteinExistence type="predicted"/>
<feature type="region of interest" description="Disordered" evidence="1">
    <location>
        <begin position="50"/>
        <end position="90"/>
    </location>
</feature>
<dbReference type="EnsemblMetazoa" id="AFAF018817-RA">
    <property type="protein sequence ID" value="AFAF018817-PA"/>
    <property type="gene ID" value="AFAF018817"/>
</dbReference>
<evidence type="ECO:0000313" key="3">
    <source>
        <dbReference type="Proteomes" id="UP000075886"/>
    </source>
</evidence>
<evidence type="ECO:0000256" key="1">
    <source>
        <dbReference type="SAM" id="MobiDB-lite"/>
    </source>
</evidence>
<feature type="compositionally biased region" description="Polar residues" evidence="1">
    <location>
        <begin position="71"/>
        <end position="81"/>
    </location>
</feature>
<protein>
    <submittedName>
        <fullName evidence="2">Uncharacterized protein</fullName>
    </submittedName>
</protein>
<organism evidence="2 3">
    <name type="scientific">Anopheles farauti</name>
    <dbReference type="NCBI Taxonomy" id="69004"/>
    <lineage>
        <taxon>Eukaryota</taxon>
        <taxon>Metazoa</taxon>
        <taxon>Ecdysozoa</taxon>
        <taxon>Arthropoda</taxon>
        <taxon>Hexapoda</taxon>
        <taxon>Insecta</taxon>
        <taxon>Pterygota</taxon>
        <taxon>Neoptera</taxon>
        <taxon>Endopterygota</taxon>
        <taxon>Diptera</taxon>
        <taxon>Nematocera</taxon>
        <taxon>Culicoidea</taxon>
        <taxon>Culicidae</taxon>
        <taxon>Anophelinae</taxon>
        <taxon>Anopheles</taxon>
    </lineage>
</organism>
<keyword evidence="3" id="KW-1185">Reference proteome</keyword>
<accession>A0A182QXG5</accession>
<dbReference type="Proteomes" id="UP000075886">
    <property type="component" value="Unassembled WGS sequence"/>
</dbReference>
<dbReference type="VEuPathDB" id="VectorBase:AFAF018817"/>
<dbReference type="AlphaFoldDB" id="A0A182QXG5"/>